<protein>
    <submittedName>
        <fullName evidence="1">Uncharacterized protein</fullName>
    </submittedName>
</protein>
<dbReference type="EMBL" id="SRMA01025593">
    <property type="protein sequence ID" value="TRY92884.1"/>
    <property type="molecule type" value="Genomic_DNA"/>
</dbReference>
<evidence type="ECO:0000313" key="1">
    <source>
        <dbReference type="EMBL" id="TRY92884.1"/>
    </source>
</evidence>
<comment type="caution">
    <text evidence="1">The sequence shown here is derived from an EMBL/GenBank/DDBJ whole genome shotgun (WGS) entry which is preliminary data.</text>
</comment>
<dbReference type="Proteomes" id="UP000316079">
    <property type="component" value="Unassembled WGS sequence"/>
</dbReference>
<dbReference type="AlphaFoldDB" id="A0A553QSC8"/>
<proteinExistence type="predicted"/>
<accession>A0A553QSC8</accession>
<name>A0A553QSC8_9TELE</name>
<gene>
    <name evidence="1" type="ORF">DNTS_009316</name>
</gene>
<sequence length="267" mass="30743">MYMNPVTTFPPELNTLSKGELVAGTQRFVVRERPCIRTSPERVTWSRSFSRLITFSTSDKNRFWHLPNHKEIKHDFNSRGQQHPTDGINHQSSYFIRHQLVSVKVSSRQHLLTEGHNISRILQTPVLMGPKLARSSSTRLHLVHMEGTAMLRETEWRSIFPFSFVLKSTHFSKLFITCTDLTARLFLSILPRKLLQGILQLWEGGNGPVKGWDVQLMDGFGIFSNLVDHATADVLLRGACESSLLILEIIQNMKPIYKFNEHFKYPN</sequence>
<evidence type="ECO:0000313" key="2">
    <source>
        <dbReference type="Proteomes" id="UP000316079"/>
    </source>
</evidence>
<reference evidence="1 2" key="1">
    <citation type="journal article" date="2019" name="Sci. Data">
        <title>Hybrid genome assembly and annotation of Danionella translucida.</title>
        <authorList>
            <person name="Kadobianskyi M."/>
            <person name="Schulze L."/>
            <person name="Schuelke M."/>
            <person name="Judkewitz B."/>
        </authorList>
    </citation>
    <scope>NUCLEOTIDE SEQUENCE [LARGE SCALE GENOMIC DNA]</scope>
    <source>
        <strain evidence="1 2">Bolton</strain>
    </source>
</reference>
<keyword evidence="2" id="KW-1185">Reference proteome</keyword>
<organism evidence="1 2">
    <name type="scientific">Danionella cerebrum</name>
    <dbReference type="NCBI Taxonomy" id="2873325"/>
    <lineage>
        <taxon>Eukaryota</taxon>
        <taxon>Metazoa</taxon>
        <taxon>Chordata</taxon>
        <taxon>Craniata</taxon>
        <taxon>Vertebrata</taxon>
        <taxon>Euteleostomi</taxon>
        <taxon>Actinopterygii</taxon>
        <taxon>Neopterygii</taxon>
        <taxon>Teleostei</taxon>
        <taxon>Ostariophysi</taxon>
        <taxon>Cypriniformes</taxon>
        <taxon>Danionidae</taxon>
        <taxon>Danioninae</taxon>
        <taxon>Danionella</taxon>
    </lineage>
</organism>